<dbReference type="EMBL" id="CP014263">
    <property type="protein sequence ID" value="AQG80783.1"/>
    <property type="molecule type" value="Genomic_DNA"/>
</dbReference>
<dbReference type="PANTHER" id="PTHR30576:SF0">
    <property type="entry name" value="UNDECAPRENYL-PHOSPHATE N-ACETYLGALACTOSAMINYL 1-PHOSPHATE TRANSFERASE-RELATED"/>
    <property type="match status" value="1"/>
</dbReference>
<proteinExistence type="inferred from homology"/>
<accession>A0A1P9WZI7</accession>
<organism evidence="4 5">
    <name type="scientific">Spirosoma montaniterrae</name>
    <dbReference type="NCBI Taxonomy" id="1178516"/>
    <lineage>
        <taxon>Bacteria</taxon>
        <taxon>Pseudomonadati</taxon>
        <taxon>Bacteroidota</taxon>
        <taxon>Cytophagia</taxon>
        <taxon>Cytophagales</taxon>
        <taxon>Cytophagaceae</taxon>
        <taxon>Spirosoma</taxon>
    </lineage>
</organism>
<keyword evidence="2" id="KW-0472">Membrane</keyword>
<dbReference type="GO" id="GO:0016780">
    <property type="term" value="F:phosphotransferase activity, for other substituted phosphate groups"/>
    <property type="evidence" value="ECO:0007669"/>
    <property type="project" value="TreeGrafter"/>
</dbReference>
<gene>
    <name evidence="4" type="ORF">AWR27_16540</name>
</gene>
<reference evidence="4 5" key="1">
    <citation type="submission" date="2016-01" db="EMBL/GenBank/DDBJ databases">
        <authorList>
            <person name="Oliw E.H."/>
        </authorList>
    </citation>
    <scope>NUCLEOTIDE SEQUENCE [LARGE SCALE GENOMIC DNA]</scope>
    <source>
        <strain evidence="4 5">DY10</strain>
    </source>
</reference>
<evidence type="ECO:0000256" key="2">
    <source>
        <dbReference type="SAM" id="Phobius"/>
    </source>
</evidence>
<feature type="transmembrane region" description="Helical" evidence="2">
    <location>
        <begin position="63"/>
        <end position="86"/>
    </location>
</feature>
<dbReference type="AlphaFoldDB" id="A0A1P9WZI7"/>
<dbReference type="KEGG" id="smon:AWR27_16540"/>
<dbReference type="STRING" id="1178516.AWR27_16540"/>
<keyword evidence="2" id="KW-0812">Transmembrane</keyword>
<protein>
    <recommendedName>
        <fullName evidence="3">Bacterial sugar transferase domain-containing protein</fullName>
    </recommendedName>
</protein>
<dbReference type="OrthoDB" id="9774190at2"/>
<dbReference type="Proteomes" id="UP000187941">
    <property type="component" value="Chromosome"/>
</dbReference>
<keyword evidence="2" id="KW-1133">Transmembrane helix</keyword>
<sequence>MAETIPLNGITDLLLDTNELEKIFTKVSYYLDLNRHVLSATRDEHDRSLNPVKLPWWKRAIDIAVSLTLLILMSPLLVVVAILIRIDSKGPIMYRSKRAGAYYHVFDMYKFRTMKVKADQEIGKLASHNIYAKTEIEELSDEFPLGGNFLCAACRQKGISCQQPLFGQNETICEKLYLRENEEVARFLKFRNDPRITRLGKFLRNSSIDELPQLLNVLFGDMSLVGNRPLPLYEAERLTTDEFAQRFAGPAGLTGLWQVKKRAKGQGPMSDHERIMLDIEYANTFSFKTDMYIIWRTIFSLWQKENV</sequence>
<comment type="similarity">
    <text evidence="1">Belongs to the bacterial sugar transferase family.</text>
</comment>
<name>A0A1P9WZI7_9BACT</name>
<evidence type="ECO:0000259" key="3">
    <source>
        <dbReference type="Pfam" id="PF02397"/>
    </source>
</evidence>
<dbReference type="PANTHER" id="PTHR30576">
    <property type="entry name" value="COLANIC BIOSYNTHESIS UDP-GLUCOSE LIPID CARRIER TRANSFERASE"/>
    <property type="match status" value="1"/>
</dbReference>
<evidence type="ECO:0000256" key="1">
    <source>
        <dbReference type="ARBA" id="ARBA00006464"/>
    </source>
</evidence>
<evidence type="ECO:0000313" key="4">
    <source>
        <dbReference type="EMBL" id="AQG80783.1"/>
    </source>
</evidence>
<dbReference type="Pfam" id="PF02397">
    <property type="entry name" value="Bac_transf"/>
    <property type="match status" value="1"/>
</dbReference>
<keyword evidence="5" id="KW-1185">Reference proteome</keyword>
<evidence type="ECO:0000313" key="5">
    <source>
        <dbReference type="Proteomes" id="UP000187941"/>
    </source>
</evidence>
<dbReference type="InterPro" id="IPR003362">
    <property type="entry name" value="Bact_transf"/>
</dbReference>
<feature type="domain" description="Bacterial sugar transferase" evidence="3">
    <location>
        <begin position="58"/>
        <end position="301"/>
    </location>
</feature>